<gene>
    <name evidence="6" type="ORF">B0H17DRAFT_1195436</name>
</gene>
<dbReference type="InterPro" id="IPR002893">
    <property type="entry name" value="Znf_MYND"/>
</dbReference>
<reference evidence="6" key="1">
    <citation type="submission" date="2023-03" db="EMBL/GenBank/DDBJ databases">
        <title>Massive genome expansion in bonnet fungi (Mycena s.s.) driven by repeated elements and novel gene families across ecological guilds.</title>
        <authorList>
            <consortium name="Lawrence Berkeley National Laboratory"/>
            <person name="Harder C.B."/>
            <person name="Miyauchi S."/>
            <person name="Viragh M."/>
            <person name="Kuo A."/>
            <person name="Thoen E."/>
            <person name="Andreopoulos B."/>
            <person name="Lu D."/>
            <person name="Skrede I."/>
            <person name="Drula E."/>
            <person name="Henrissat B."/>
            <person name="Morin E."/>
            <person name="Kohler A."/>
            <person name="Barry K."/>
            <person name="LaButti K."/>
            <person name="Morin E."/>
            <person name="Salamov A."/>
            <person name="Lipzen A."/>
            <person name="Mereny Z."/>
            <person name="Hegedus B."/>
            <person name="Baldrian P."/>
            <person name="Stursova M."/>
            <person name="Weitz H."/>
            <person name="Taylor A."/>
            <person name="Grigoriev I.V."/>
            <person name="Nagy L.G."/>
            <person name="Martin F."/>
            <person name="Kauserud H."/>
        </authorList>
    </citation>
    <scope>NUCLEOTIDE SEQUENCE</scope>
    <source>
        <strain evidence="6">CBHHK067</strain>
    </source>
</reference>
<keyword evidence="7" id="KW-1185">Reference proteome</keyword>
<dbReference type="PROSITE" id="PS50865">
    <property type="entry name" value="ZF_MYND_2"/>
    <property type="match status" value="1"/>
</dbReference>
<keyword evidence="3" id="KW-0862">Zinc</keyword>
<accession>A0AAD7DX76</accession>
<keyword evidence="1" id="KW-0479">Metal-binding</keyword>
<evidence type="ECO:0000313" key="7">
    <source>
        <dbReference type="Proteomes" id="UP001221757"/>
    </source>
</evidence>
<dbReference type="AlphaFoldDB" id="A0AAD7DX76"/>
<dbReference type="EMBL" id="JARKIE010000018">
    <property type="protein sequence ID" value="KAJ7701150.1"/>
    <property type="molecule type" value="Genomic_DNA"/>
</dbReference>
<protein>
    <recommendedName>
        <fullName evidence="5">MYND-type domain-containing protein</fullName>
    </recommendedName>
</protein>
<feature type="domain" description="MYND-type" evidence="5">
    <location>
        <begin position="223"/>
        <end position="260"/>
    </location>
</feature>
<evidence type="ECO:0000256" key="1">
    <source>
        <dbReference type="ARBA" id="ARBA00022723"/>
    </source>
</evidence>
<organism evidence="6 7">
    <name type="scientific">Mycena rosella</name>
    <name type="common">Pink bonnet</name>
    <name type="synonym">Agaricus rosellus</name>
    <dbReference type="NCBI Taxonomy" id="1033263"/>
    <lineage>
        <taxon>Eukaryota</taxon>
        <taxon>Fungi</taxon>
        <taxon>Dikarya</taxon>
        <taxon>Basidiomycota</taxon>
        <taxon>Agaricomycotina</taxon>
        <taxon>Agaricomycetes</taxon>
        <taxon>Agaricomycetidae</taxon>
        <taxon>Agaricales</taxon>
        <taxon>Marasmiineae</taxon>
        <taxon>Mycenaceae</taxon>
        <taxon>Mycena</taxon>
    </lineage>
</organism>
<dbReference type="GO" id="GO:0008270">
    <property type="term" value="F:zinc ion binding"/>
    <property type="evidence" value="ECO:0007669"/>
    <property type="project" value="UniProtKB-KW"/>
</dbReference>
<evidence type="ECO:0000259" key="5">
    <source>
        <dbReference type="PROSITE" id="PS50865"/>
    </source>
</evidence>
<proteinExistence type="predicted"/>
<evidence type="ECO:0000256" key="4">
    <source>
        <dbReference type="PROSITE-ProRule" id="PRU00134"/>
    </source>
</evidence>
<evidence type="ECO:0000256" key="2">
    <source>
        <dbReference type="ARBA" id="ARBA00022771"/>
    </source>
</evidence>
<dbReference type="SUPFAM" id="SSF144232">
    <property type="entry name" value="HIT/MYND zinc finger-like"/>
    <property type="match status" value="1"/>
</dbReference>
<evidence type="ECO:0000313" key="6">
    <source>
        <dbReference type="EMBL" id="KAJ7701150.1"/>
    </source>
</evidence>
<dbReference type="Proteomes" id="UP001221757">
    <property type="component" value="Unassembled WGS sequence"/>
</dbReference>
<dbReference type="Pfam" id="PF01753">
    <property type="entry name" value="zf-MYND"/>
    <property type="match status" value="1"/>
</dbReference>
<dbReference type="Gene3D" id="6.10.140.2220">
    <property type="match status" value="1"/>
</dbReference>
<comment type="caution">
    <text evidence="6">The sequence shown here is derived from an EMBL/GenBank/DDBJ whole genome shotgun (WGS) entry which is preliminary data.</text>
</comment>
<evidence type="ECO:0000256" key="3">
    <source>
        <dbReference type="ARBA" id="ARBA00022833"/>
    </source>
</evidence>
<keyword evidence="2 4" id="KW-0863">Zinc-finger</keyword>
<name>A0AAD7DX76_MYCRO</name>
<sequence>MPLICGIPLETSLAVYPKTIKSGVDSDQHPKSPRVTGSDGVVTRLHQLGEPELLERLLDVKGTTVFAFRMKANSEKEGDVYITRKGRVVEMGLVATDSSDEAKPTSGMRYTIGESAPASFGWGGTAAVARKRGTALALALWRNFHLKGKKVGTRRAIVRIEWAGMTSSKQTKYDTWMAEFLERVEQENKEYKIEYERLKAEIGINAILASGFEDFKKSSLRCRAECGVEVATLRCSRCHFAKYCSQVCQVDNWKYHKQYCGKEDTWAFGDEKFEDLLKGF</sequence>